<dbReference type="InterPro" id="IPR050706">
    <property type="entry name" value="Cyclic-di-GMP_PDE-like"/>
</dbReference>
<dbReference type="GO" id="GO:0071111">
    <property type="term" value="F:cyclic-guanylate-specific phosphodiesterase activity"/>
    <property type="evidence" value="ECO:0007669"/>
    <property type="project" value="InterPro"/>
</dbReference>
<feature type="domain" description="EAL" evidence="1">
    <location>
        <begin position="1"/>
        <end position="218"/>
    </location>
</feature>
<proteinExistence type="predicted"/>
<dbReference type="PANTHER" id="PTHR33121:SF70">
    <property type="entry name" value="SIGNALING PROTEIN YKOW"/>
    <property type="match status" value="1"/>
</dbReference>
<name>A0A0R1QTA9_9LACO</name>
<comment type="caution">
    <text evidence="2">The sequence shown here is derived from an EMBL/GenBank/DDBJ whole genome shotgun (WGS) entry which is preliminary data.</text>
</comment>
<reference evidence="2 3" key="1">
    <citation type="journal article" date="2015" name="Genome Announc.">
        <title>Expanding the biotechnology potential of lactobacilli through comparative genomics of 213 strains and associated genera.</title>
        <authorList>
            <person name="Sun Z."/>
            <person name="Harris H.M."/>
            <person name="McCann A."/>
            <person name="Guo C."/>
            <person name="Argimon S."/>
            <person name="Zhang W."/>
            <person name="Yang X."/>
            <person name="Jeffery I.B."/>
            <person name="Cooney J.C."/>
            <person name="Kagawa T.F."/>
            <person name="Liu W."/>
            <person name="Song Y."/>
            <person name="Salvetti E."/>
            <person name="Wrobel A."/>
            <person name="Rasinkangas P."/>
            <person name="Parkhill J."/>
            <person name="Rea M.C."/>
            <person name="O'Sullivan O."/>
            <person name="Ritari J."/>
            <person name="Douillard F.P."/>
            <person name="Paul Ross R."/>
            <person name="Yang R."/>
            <person name="Briner A.E."/>
            <person name="Felis G.E."/>
            <person name="de Vos W.M."/>
            <person name="Barrangou R."/>
            <person name="Klaenhammer T.R."/>
            <person name="Caufield P.W."/>
            <person name="Cui Y."/>
            <person name="Zhang H."/>
            <person name="O'Toole P.W."/>
        </authorList>
    </citation>
    <scope>NUCLEOTIDE SEQUENCE [LARGE SCALE GENOMIC DNA]</scope>
    <source>
        <strain evidence="2 3">DSM 14500</strain>
    </source>
</reference>
<gene>
    <name evidence="2" type="ORF">FD29_GL002192</name>
</gene>
<evidence type="ECO:0000313" key="3">
    <source>
        <dbReference type="Proteomes" id="UP000050872"/>
    </source>
</evidence>
<dbReference type="PANTHER" id="PTHR33121">
    <property type="entry name" value="CYCLIC DI-GMP PHOSPHODIESTERASE PDEF"/>
    <property type="match status" value="1"/>
</dbReference>
<dbReference type="RefSeq" id="WP_057887789.1">
    <property type="nucleotide sequence ID" value="NZ_AZEZ01000041.1"/>
</dbReference>
<organism evidence="2 3">
    <name type="scientific">Companilactobacillus mindensis DSM 14500</name>
    <dbReference type="NCBI Taxonomy" id="1423770"/>
    <lineage>
        <taxon>Bacteria</taxon>
        <taxon>Bacillati</taxon>
        <taxon>Bacillota</taxon>
        <taxon>Bacilli</taxon>
        <taxon>Lactobacillales</taxon>
        <taxon>Lactobacillaceae</taxon>
        <taxon>Companilactobacillus</taxon>
    </lineage>
</organism>
<protein>
    <submittedName>
        <fullName evidence="2">Diguanylate cyclase phosphodiesterase domain-containing protein</fullName>
    </submittedName>
</protein>
<accession>A0A0R1QTA9</accession>
<dbReference type="PATRIC" id="fig|1423770.3.peg.2249"/>
<dbReference type="CDD" id="cd01948">
    <property type="entry name" value="EAL"/>
    <property type="match status" value="1"/>
</dbReference>
<evidence type="ECO:0000259" key="1">
    <source>
        <dbReference type="PROSITE" id="PS50883"/>
    </source>
</evidence>
<dbReference type="Gene3D" id="3.20.20.450">
    <property type="entry name" value="EAL domain"/>
    <property type="match status" value="1"/>
</dbReference>
<keyword evidence="3" id="KW-1185">Reference proteome</keyword>
<dbReference type="InterPro" id="IPR035919">
    <property type="entry name" value="EAL_sf"/>
</dbReference>
<dbReference type="Pfam" id="PF00563">
    <property type="entry name" value="EAL"/>
    <property type="match status" value="1"/>
</dbReference>
<evidence type="ECO:0000313" key="2">
    <source>
        <dbReference type="EMBL" id="KRL44435.1"/>
    </source>
</evidence>
<dbReference type="SMART" id="SM00052">
    <property type="entry name" value="EAL"/>
    <property type="match status" value="1"/>
</dbReference>
<sequence length="218" mass="25134">MRYTFFVQPQVNKRDDTLFGYECLLRKNNNGIWQLPQSFTEISINDQINILQKIADLFREKSLDNLMLSFNLNREQANDPSVLDKIIMLKKDIQPFSLTVELTEAIPLAKIKTFSEILHQYNVELAIDDVGTGSNVFENIHLALPYVDKIKCAMQNLRMSGQAKLIPEYLKFWSDIAQNYHLGMILEGIEDNTDLKLAEQFGIDLLQGYFYGKPALVH</sequence>
<dbReference type="OrthoDB" id="8731447at2"/>
<dbReference type="Proteomes" id="UP000050872">
    <property type="component" value="Unassembled WGS sequence"/>
</dbReference>
<dbReference type="SUPFAM" id="SSF141868">
    <property type="entry name" value="EAL domain-like"/>
    <property type="match status" value="1"/>
</dbReference>
<dbReference type="STRING" id="1423770.FD29_GL002192"/>
<dbReference type="InterPro" id="IPR001633">
    <property type="entry name" value="EAL_dom"/>
</dbReference>
<dbReference type="AlphaFoldDB" id="A0A0R1QTA9"/>
<dbReference type="EMBL" id="AZEZ01000041">
    <property type="protein sequence ID" value="KRL44435.1"/>
    <property type="molecule type" value="Genomic_DNA"/>
</dbReference>
<dbReference type="PROSITE" id="PS50883">
    <property type="entry name" value="EAL"/>
    <property type="match status" value="1"/>
</dbReference>